<dbReference type="PROSITE" id="PS51670">
    <property type="entry name" value="SHKT"/>
    <property type="match status" value="1"/>
</dbReference>
<dbReference type="AlphaFoldDB" id="A0AA36ME51"/>
<name>A0AA36ME51_CYLNA</name>
<sequence length="96" mass="10967">MYCPMWVSKAARGCDDWLKLNCPLSCSICRPTPDKPLPRTISSLLNASTTTCTDRHSHCSYWANTRQCTINPKFMLAECCKQCTLITRHHIQARFS</sequence>
<keyword evidence="4" id="KW-1185">Reference proteome</keyword>
<accession>A0AA36ME51</accession>
<reference evidence="3" key="1">
    <citation type="submission" date="2023-07" db="EMBL/GenBank/DDBJ databases">
        <authorList>
            <consortium name="CYATHOMIX"/>
        </authorList>
    </citation>
    <scope>NUCLEOTIDE SEQUENCE</scope>
    <source>
        <strain evidence="3">N/A</strain>
    </source>
</reference>
<dbReference type="InterPro" id="IPR003582">
    <property type="entry name" value="ShKT_dom"/>
</dbReference>
<dbReference type="EMBL" id="CATQJL010000316">
    <property type="protein sequence ID" value="CAJ0606127.1"/>
    <property type="molecule type" value="Genomic_DNA"/>
</dbReference>
<feature type="domain" description="ShKT" evidence="2">
    <location>
        <begin position="1"/>
        <end position="29"/>
    </location>
</feature>
<evidence type="ECO:0000313" key="4">
    <source>
        <dbReference type="Proteomes" id="UP001176961"/>
    </source>
</evidence>
<comment type="caution">
    <text evidence="1">Lacks conserved residue(s) required for the propagation of feature annotation.</text>
</comment>
<comment type="caution">
    <text evidence="3">The sequence shown here is derived from an EMBL/GenBank/DDBJ whole genome shotgun (WGS) entry which is preliminary data.</text>
</comment>
<organism evidence="3 4">
    <name type="scientific">Cylicocyclus nassatus</name>
    <name type="common">Nematode worm</name>
    <dbReference type="NCBI Taxonomy" id="53992"/>
    <lineage>
        <taxon>Eukaryota</taxon>
        <taxon>Metazoa</taxon>
        <taxon>Ecdysozoa</taxon>
        <taxon>Nematoda</taxon>
        <taxon>Chromadorea</taxon>
        <taxon>Rhabditida</taxon>
        <taxon>Rhabditina</taxon>
        <taxon>Rhabditomorpha</taxon>
        <taxon>Strongyloidea</taxon>
        <taxon>Strongylidae</taxon>
        <taxon>Cylicocyclus</taxon>
    </lineage>
</organism>
<evidence type="ECO:0000256" key="1">
    <source>
        <dbReference type="PROSITE-ProRule" id="PRU01005"/>
    </source>
</evidence>
<dbReference type="SMART" id="SM00254">
    <property type="entry name" value="ShKT"/>
    <property type="match status" value="1"/>
</dbReference>
<proteinExistence type="predicted"/>
<protein>
    <recommendedName>
        <fullName evidence="2">ShKT domain-containing protein</fullName>
    </recommendedName>
</protein>
<evidence type="ECO:0000313" key="3">
    <source>
        <dbReference type="EMBL" id="CAJ0606127.1"/>
    </source>
</evidence>
<dbReference type="Pfam" id="PF01549">
    <property type="entry name" value="ShK"/>
    <property type="match status" value="2"/>
</dbReference>
<dbReference type="Proteomes" id="UP001176961">
    <property type="component" value="Unassembled WGS sequence"/>
</dbReference>
<evidence type="ECO:0000259" key="2">
    <source>
        <dbReference type="PROSITE" id="PS51670"/>
    </source>
</evidence>
<gene>
    <name evidence="3" type="ORF">CYNAS_LOCUS18110</name>
</gene>